<dbReference type="PROSITE" id="PS51464">
    <property type="entry name" value="SIS"/>
    <property type="match status" value="1"/>
</dbReference>
<feature type="domain" description="SIS" evidence="2">
    <location>
        <begin position="28"/>
        <end position="168"/>
    </location>
</feature>
<dbReference type="CDD" id="cd05008">
    <property type="entry name" value="SIS_GlmS_GlmD_1"/>
    <property type="match status" value="1"/>
</dbReference>
<dbReference type="Gene3D" id="3.40.50.10490">
    <property type="entry name" value="Glucose-6-phosphate isomerase like protein, domain 1"/>
    <property type="match status" value="2"/>
</dbReference>
<dbReference type="PANTHER" id="PTHR10937">
    <property type="entry name" value="GLUCOSAMINE--FRUCTOSE-6-PHOSPHATE AMINOTRANSFERASE, ISOMERIZING"/>
    <property type="match status" value="1"/>
</dbReference>
<accession>A0A6N2YIU6</accession>
<dbReference type="AlphaFoldDB" id="A0A6N2YIU6"/>
<dbReference type="InterPro" id="IPR035466">
    <property type="entry name" value="GlmS/AgaS_SIS"/>
</dbReference>
<reference evidence="3" key="1">
    <citation type="submission" date="2019-11" db="EMBL/GenBank/DDBJ databases">
        <authorList>
            <person name="Feng L."/>
        </authorList>
    </citation>
    <scope>NUCLEOTIDE SEQUENCE</scope>
    <source>
        <strain evidence="3">CintestinalisLFYP54</strain>
    </source>
</reference>
<sequence length="372" mass="40523">MKMLDYVELANSRLGENLTRGAELVRPLVDLFVAERCSAVRIVASGSSRHSALCARDFMQDVLDMQVVVVTPESYISREHIFPANAFTVVISQSGFSTNSIAALDFIRKRGERAVSITGNPSAPIAVHSDLVVDYGVGVESVDFVTMGVLALVEFLMLFALYAARAVESVDDARVELELDNLRSAIEAHRQALDACASFVKAQRLVLSRDVPACVVGNGANLGVAEEGALKLNECLKLPAMYSEGEEFVHGPQMQLTPDSLVFLIDDPEGSERLAMLHSQFRTVTAGAFIITGHPKGVEGELVIPATSNPLMCAIPNLVPFQYMAAKFMEELERGEMHPYVRALRDGIATKAQGYEDSIRELEKRAKEAYGA</sequence>
<dbReference type="SUPFAM" id="SSF53697">
    <property type="entry name" value="SIS domain"/>
    <property type="match status" value="1"/>
</dbReference>
<organism evidence="3">
    <name type="scientific">Collinsella intestinalis</name>
    <dbReference type="NCBI Taxonomy" id="147207"/>
    <lineage>
        <taxon>Bacteria</taxon>
        <taxon>Bacillati</taxon>
        <taxon>Actinomycetota</taxon>
        <taxon>Coriobacteriia</taxon>
        <taxon>Coriobacteriales</taxon>
        <taxon>Coriobacteriaceae</taxon>
        <taxon>Collinsella</taxon>
    </lineage>
</organism>
<dbReference type="GO" id="GO:0006002">
    <property type="term" value="P:fructose 6-phosphate metabolic process"/>
    <property type="evidence" value="ECO:0007669"/>
    <property type="project" value="TreeGrafter"/>
</dbReference>
<evidence type="ECO:0000259" key="2">
    <source>
        <dbReference type="PROSITE" id="PS51464"/>
    </source>
</evidence>
<dbReference type="GO" id="GO:0004360">
    <property type="term" value="F:glutamine-fructose-6-phosphate transaminase (isomerizing) activity"/>
    <property type="evidence" value="ECO:0007669"/>
    <property type="project" value="UniProtKB-EC"/>
</dbReference>
<keyword evidence="3" id="KW-0032">Aminotransferase</keyword>
<dbReference type="PANTHER" id="PTHR10937:SF17">
    <property type="entry name" value="GLUCOSAMINE-FRUCTOSE-6-PHOSPHATE AMINOTRANSFERASE"/>
    <property type="match status" value="1"/>
</dbReference>
<dbReference type="EMBL" id="CACRTN010000007">
    <property type="protein sequence ID" value="VYT66739.1"/>
    <property type="molecule type" value="Genomic_DNA"/>
</dbReference>
<evidence type="ECO:0000256" key="1">
    <source>
        <dbReference type="ARBA" id="ARBA00022737"/>
    </source>
</evidence>
<gene>
    <name evidence="3" type="primary">glmS_2</name>
    <name evidence="3" type="ORF">CILFYP54_01234</name>
</gene>
<keyword evidence="3" id="KW-0808">Transferase</keyword>
<dbReference type="GO" id="GO:0006487">
    <property type="term" value="P:protein N-linked glycosylation"/>
    <property type="evidence" value="ECO:0007669"/>
    <property type="project" value="TreeGrafter"/>
</dbReference>
<evidence type="ECO:0000313" key="3">
    <source>
        <dbReference type="EMBL" id="VYT66739.1"/>
    </source>
</evidence>
<dbReference type="EC" id="2.6.1.16" evidence="3"/>
<dbReference type="GO" id="GO:0097367">
    <property type="term" value="F:carbohydrate derivative binding"/>
    <property type="evidence" value="ECO:0007669"/>
    <property type="project" value="InterPro"/>
</dbReference>
<name>A0A6N2YIU6_9ACTN</name>
<dbReference type="InterPro" id="IPR046348">
    <property type="entry name" value="SIS_dom_sf"/>
</dbReference>
<keyword evidence="1" id="KW-0677">Repeat</keyword>
<dbReference type="InterPro" id="IPR001347">
    <property type="entry name" value="SIS_dom"/>
</dbReference>
<dbReference type="RefSeq" id="WP_156848084.1">
    <property type="nucleotide sequence ID" value="NZ_CACRTN010000007.1"/>
</dbReference>
<protein>
    <submittedName>
        <fullName evidence="3">Glutamine--fructose-6-phosphate aminotransferase [isomerizing]</fullName>
        <ecNumber evidence="3">2.6.1.16</ecNumber>
    </submittedName>
</protein>
<proteinExistence type="predicted"/>
<dbReference type="GO" id="GO:0006047">
    <property type="term" value="P:UDP-N-acetylglucosamine metabolic process"/>
    <property type="evidence" value="ECO:0007669"/>
    <property type="project" value="TreeGrafter"/>
</dbReference>
<dbReference type="Pfam" id="PF01380">
    <property type="entry name" value="SIS"/>
    <property type="match status" value="2"/>
</dbReference>